<dbReference type="Gene3D" id="2.50.20.10">
    <property type="entry name" value="Lipoprotein localisation LolA/LolB/LppX"/>
    <property type="match status" value="1"/>
</dbReference>
<dbReference type="RefSeq" id="WP_147325037.1">
    <property type="nucleotide sequence ID" value="NZ_QVQT02000004.1"/>
</dbReference>
<dbReference type="AlphaFoldDB" id="A0A372IMH3"/>
<evidence type="ECO:0008006" key="3">
    <source>
        <dbReference type="Google" id="ProtNLM"/>
    </source>
</evidence>
<keyword evidence="2" id="KW-1185">Reference proteome</keyword>
<dbReference type="PROSITE" id="PS51257">
    <property type="entry name" value="PROKAR_LIPOPROTEIN"/>
    <property type="match status" value="1"/>
</dbReference>
<gene>
    <name evidence="1" type="ORF">D0Y96_11890</name>
</gene>
<reference evidence="1 2" key="1">
    <citation type="submission" date="2018-08" db="EMBL/GenBank/DDBJ databases">
        <title>Acidipila sp. 4G-K13, an acidobacterium isolated from forest soil.</title>
        <authorList>
            <person name="Gao Z.-H."/>
            <person name="Qiu L.-H."/>
        </authorList>
    </citation>
    <scope>NUCLEOTIDE SEQUENCE [LARGE SCALE GENOMIC DNA]</scope>
    <source>
        <strain evidence="1 2">4G-K13</strain>
    </source>
</reference>
<proteinExistence type="predicted"/>
<comment type="caution">
    <text evidence="1">The sequence shown here is derived from an EMBL/GenBank/DDBJ whole genome shotgun (WGS) entry which is preliminary data.</text>
</comment>
<organism evidence="1 2">
    <name type="scientific">Paracidobacterium acidisoli</name>
    <dbReference type="NCBI Taxonomy" id="2303751"/>
    <lineage>
        <taxon>Bacteria</taxon>
        <taxon>Pseudomonadati</taxon>
        <taxon>Acidobacteriota</taxon>
        <taxon>Terriglobia</taxon>
        <taxon>Terriglobales</taxon>
        <taxon>Acidobacteriaceae</taxon>
        <taxon>Paracidobacterium</taxon>
    </lineage>
</organism>
<evidence type="ECO:0000313" key="1">
    <source>
        <dbReference type="EMBL" id="RFU16116.1"/>
    </source>
</evidence>
<evidence type="ECO:0000313" key="2">
    <source>
        <dbReference type="Proteomes" id="UP000264702"/>
    </source>
</evidence>
<protein>
    <recommendedName>
        <fullName evidence="3">DUF4292 domain-containing protein</fullName>
    </recommendedName>
</protein>
<accession>A0A372IMH3</accession>
<name>A0A372IMH3_9BACT</name>
<dbReference type="OrthoDB" id="118204at2"/>
<dbReference type="Proteomes" id="UP000264702">
    <property type="component" value="Unassembled WGS sequence"/>
</dbReference>
<sequence length="295" mass="33307">MRRPRATIWIGLALALPALTGCFYTTRKVKQAKMPSVVLNATADQLIAKLNQQYDTIRSLNATVEFRATTGGPRQGKEKTYTSFSGYILMRKPESIRVLGFVPFIHTIAFDMASNGDTFKLIIPSKNKAIEGSNTVTKQSPNQLENMRPNVFFDSLLIKAIDPNELYTLTADTDTKIDPKTKKLMLEPEYDLTVLHREGSSNLLAPVRVIHFSRVDLRPYEEDIYDKDGAIETRALYGPLQTFGAQQFPATITIERPLQEYQILISLQKLIVNQPLTDDQFELKIPPSTQIQNLD</sequence>
<dbReference type="EMBL" id="QVQT01000004">
    <property type="protein sequence ID" value="RFU16116.1"/>
    <property type="molecule type" value="Genomic_DNA"/>
</dbReference>